<dbReference type="GO" id="GO:0070573">
    <property type="term" value="F:metallodipeptidase activity"/>
    <property type="evidence" value="ECO:0007669"/>
    <property type="project" value="InterPro"/>
</dbReference>
<accession>A0A1G9Z0H9</accession>
<evidence type="ECO:0000313" key="1">
    <source>
        <dbReference type="EMBL" id="SDN14780.1"/>
    </source>
</evidence>
<dbReference type="Pfam" id="PF01244">
    <property type="entry name" value="Peptidase_M19"/>
    <property type="match status" value="1"/>
</dbReference>
<keyword evidence="2" id="KW-1185">Reference proteome</keyword>
<dbReference type="InterPro" id="IPR008257">
    <property type="entry name" value="Pept_M19"/>
</dbReference>
<dbReference type="InterPro" id="IPR032466">
    <property type="entry name" value="Metal_Hydrolase"/>
</dbReference>
<gene>
    <name evidence="1" type="ORF">SAMN04487949_3487</name>
</gene>
<proteinExistence type="predicted"/>
<sequence length="391" mass="43534">MGSDKQYDGYQSYDYLEEGEDYTGFDLAEMFSGYDAHEIPLSEDEQDRMEALVADEVVVSLHDHPFYFPEDVHGDLWDYVREGRVHTAYEFLSQTSLDAAFDMHLDGLSGIHSKHGWKWDDIVHDVSMRACDIAHSDYAMRCGDVDDIFRAREAGKIAIVPALESAAMIENELDRIELLYGMGVRCMGITYNASNSLGTGQGDIYERDGGLTAFGVDAVHRMNKVGMAISTSHSSPQTTLDVCEVTERPIFDTHALAQTGGMGQRGSSDEELRAIADTGGVIGILCSTHLPDIDTYMEHFEYVVDLVGIDHVAFGPDVLYGDHTSLLEVLGEFHGVELPESTMQNPYVKGLENPTEAWNNIPRWLVRNDYSDEDIGKVLGGNIIRVLDEVW</sequence>
<dbReference type="Gene3D" id="3.20.20.140">
    <property type="entry name" value="Metal-dependent hydrolases"/>
    <property type="match status" value="1"/>
</dbReference>
<reference evidence="2" key="1">
    <citation type="submission" date="2016-10" db="EMBL/GenBank/DDBJ databases">
        <authorList>
            <person name="Varghese N."/>
            <person name="Submissions S."/>
        </authorList>
    </citation>
    <scope>NUCLEOTIDE SEQUENCE [LARGE SCALE GENOMIC DNA]</scope>
    <source>
        <strain evidence="2">CGMCC 1.10119</strain>
    </source>
</reference>
<dbReference type="EMBL" id="FNHL01000006">
    <property type="protein sequence ID" value="SDN14780.1"/>
    <property type="molecule type" value="Genomic_DNA"/>
</dbReference>
<dbReference type="PANTHER" id="PTHR10443:SF12">
    <property type="entry name" value="DIPEPTIDASE"/>
    <property type="match status" value="1"/>
</dbReference>
<dbReference type="SUPFAM" id="SSF51556">
    <property type="entry name" value="Metallo-dependent hydrolases"/>
    <property type="match status" value="1"/>
</dbReference>
<evidence type="ECO:0000313" key="2">
    <source>
        <dbReference type="Proteomes" id="UP000199451"/>
    </source>
</evidence>
<name>A0A1G9Z0H9_9EURY</name>
<dbReference type="GO" id="GO:0006508">
    <property type="term" value="P:proteolysis"/>
    <property type="evidence" value="ECO:0007669"/>
    <property type="project" value="InterPro"/>
</dbReference>
<dbReference type="OrthoDB" id="26221at2157"/>
<dbReference type="PANTHER" id="PTHR10443">
    <property type="entry name" value="MICROSOMAL DIPEPTIDASE"/>
    <property type="match status" value="1"/>
</dbReference>
<protein>
    <submittedName>
        <fullName evidence="1">Membrane dipeptidase</fullName>
    </submittedName>
</protein>
<organism evidence="1 2">
    <name type="scientific">Halogranum gelatinilyticum</name>
    <dbReference type="NCBI Taxonomy" id="660521"/>
    <lineage>
        <taxon>Archaea</taxon>
        <taxon>Methanobacteriati</taxon>
        <taxon>Methanobacteriota</taxon>
        <taxon>Stenosarchaea group</taxon>
        <taxon>Halobacteria</taxon>
        <taxon>Halobacteriales</taxon>
        <taxon>Haloferacaceae</taxon>
    </lineage>
</organism>
<dbReference type="Proteomes" id="UP000199451">
    <property type="component" value="Unassembled WGS sequence"/>
</dbReference>
<dbReference type="AlphaFoldDB" id="A0A1G9Z0H9"/>
<dbReference type="RefSeq" id="WP_089699547.1">
    <property type="nucleotide sequence ID" value="NZ_FNHL01000006.1"/>
</dbReference>
<dbReference type="PROSITE" id="PS51365">
    <property type="entry name" value="RENAL_DIPEPTIDASE_2"/>
    <property type="match status" value="1"/>
</dbReference>